<evidence type="ECO:0000313" key="6">
    <source>
        <dbReference type="EMBL" id="KAF7727162.1"/>
    </source>
</evidence>
<keyword evidence="4" id="KW-0472">Membrane</keyword>
<evidence type="ECO:0000256" key="5">
    <source>
        <dbReference type="SAM" id="SignalP"/>
    </source>
</evidence>
<name>A0A8H7ETZ3_9FUNG</name>
<comment type="similarity">
    <text evidence="3">Belongs to the UDP-glycosyltransferase family.</text>
</comment>
<keyword evidence="4" id="KW-1133">Transmembrane helix</keyword>
<evidence type="ECO:0000256" key="1">
    <source>
        <dbReference type="ARBA" id="ARBA00022676"/>
    </source>
</evidence>
<dbReference type="InterPro" id="IPR050271">
    <property type="entry name" value="UDP-glycosyltransferase"/>
</dbReference>
<dbReference type="Pfam" id="PF00201">
    <property type="entry name" value="UDPGT"/>
    <property type="match status" value="1"/>
</dbReference>
<dbReference type="PANTHER" id="PTHR48043">
    <property type="entry name" value="EG:EG0003.4 PROTEIN-RELATED"/>
    <property type="match status" value="1"/>
</dbReference>
<reference evidence="6" key="1">
    <citation type="submission" date="2020-01" db="EMBL/GenBank/DDBJ databases">
        <title>Genome Sequencing of Three Apophysomyces-Like Fungal Strains Confirms a Novel Fungal Genus in the Mucoromycota with divergent Burkholderia-like Endosymbiotic Bacteria.</title>
        <authorList>
            <person name="Stajich J.E."/>
            <person name="Macias A.M."/>
            <person name="Carter-House D."/>
            <person name="Lovett B."/>
            <person name="Kasson L.R."/>
            <person name="Berry K."/>
            <person name="Grigoriev I."/>
            <person name="Chang Y."/>
            <person name="Spatafora J."/>
            <person name="Kasson M.T."/>
        </authorList>
    </citation>
    <scope>NUCLEOTIDE SEQUENCE</scope>
    <source>
        <strain evidence="6">NRRL A-21654</strain>
    </source>
</reference>
<sequence length="541" mass="60681">MKWKRFSSIVAAGLLFVASSARTEELTEDFHEPKNIVFAGLLGESSHVGWVLMIMDELAKRGHRITFLTKDDHVRFGQKYPTIETISTGPPTQSTLNLVANTTRNTIVKLSQRNLDDWINKYPYEYTAHRDTFKKINADVVICDHTNVACVDVAYTEKIPFIVTCTAAITSDASAPYVYENTFMGTDPTTLSESFLTRFDNAFIKPLQTLWSIYDRLAKLAEQKSTMGVKMESPQIDLLWKDSVKLVNNLFGFETARALGPLVELVGPIIPRIYDPLTDDLHRFLETHRRIAFVAFGKYGTPRTSDVTLILTALLENIEKKVLDGFIWANPSSPFPPSVTTSSNTTYVTKDILSGPNARLLKWVPQQAVLKHDSVTLFVSHGGITSLYESVFAGKRLIVFPFLCDQHANAATVERNQLGARFDPKTPQQTVTQLMRKVVVDEDGVFQDSVNRFKALVQIHSRSGIKRGADLVEEVAFVSKNGKLPHRYEVSREMSFIKARNLDLYAALFLILVTPIVIAVKLVASIYSKNSKTVTHKAKTQ</sequence>
<organism evidence="6 7">
    <name type="scientific">Apophysomyces ossiformis</name>
    <dbReference type="NCBI Taxonomy" id="679940"/>
    <lineage>
        <taxon>Eukaryota</taxon>
        <taxon>Fungi</taxon>
        <taxon>Fungi incertae sedis</taxon>
        <taxon>Mucoromycota</taxon>
        <taxon>Mucoromycotina</taxon>
        <taxon>Mucoromycetes</taxon>
        <taxon>Mucorales</taxon>
        <taxon>Mucorineae</taxon>
        <taxon>Mucoraceae</taxon>
        <taxon>Apophysomyces</taxon>
    </lineage>
</organism>
<evidence type="ECO:0008006" key="8">
    <source>
        <dbReference type="Google" id="ProtNLM"/>
    </source>
</evidence>
<dbReference type="GO" id="GO:0008194">
    <property type="term" value="F:UDP-glycosyltransferase activity"/>
    <property type="evidence" value="ECO:0007669"/>
    <property type="project" value="InterPro"/>
</dbReference>
<dbReference type="EMBL" id="JABAYA010000063">
    <property type="protein sequence ID" value="KAF7727162.1"/>
    <property type="molecule type" value="Genomic_DNA"/>
</dbReference>
<dbReference type="InterPro" id="IPR035595">
    <property type="entry name" value="UDP_glycos_trans_CS"/>
</dbReference>
<feature type="chain" id="PRO_5034673272" description="UDP-glycosyltransferases domain-containing protein" evidence="5">
    <location>
        <begin position="24"/>
        <end position="541"/>
    </location>
</feature>
<proteinExistence type="inferred from homology"/>
<comment type="caution">
    <text evidence="6">The sequence shown here is derived from an EMBL/GenBank/DDBJ whole genome shotgun (WGS) entry which is preliminary data.</text>
</comment>
<keyword evidence="7" id="KW-1185">Reference proteome</keyword>
<evidence type="ECO:0000256" key="3">
    <source>
        <dbReference type="RuleBase" id="RU003718"/>
    </source>
</evidence>
<keyword evidence="5" id="KW-0732">Signal</keyword>
<dbReference type="AlphaFoldDB" id="A0A8H7ETZ3"/>
<dbReference type="SUPFAM" id="SSF53756">
    <property type="entry name" value="UDP-Glycosyltransferase/glycogen phosphorylase"/>
    <property type="match status" value="1"/>
</dbReference>
<keyword evidence="1 3" id="KW-0328">Glycosyltransferase</keyword>
<dbReference type="PROSITE" id="PS00375">
    <property type="entry name" value="UDPGT"/>
    <property type="match status" value="1"/>
</dbReference>
<evidence type="ECO:0000256" key="4">
    <source>
        <dbReference type="SAM" id="Phobius"/>
    </source>
</evidence>
<feature type="transmembrane region" description="Helical" evidence="4">
    <location>
        <begin position="504"/>
        <end position="527"/>
    </location>
</feature>
<evidence type="ECO:0000256" key="2">
    <source>
        <dbReference type="ARBA" id="ARBA00022679"/>
    </source>
</evidence>
<dbReference type="InterPro" id="IPR002213">
    <property type="entry name" value="UDP_glucos_trans"/>
</dbReference>
<evidence type="ECO:0000313" key="7">
    <source>
        <dbReference type="Proteomes" id="UP000605846"/>
    </source>
</evidence>
<dbReference type="OrthoDB" id="5835829at2759"/>
<feature type="signal peptide" evidence="5">
    <location>
        <begin position="1"/>
        <end position="23"/>
    </location>
</feature>
<dbReference type="Gene3D" id="3.40.50.2000">
    <property type="entry name" value="Glycogen Phosphorylase B"/>
    <property type="match status" value="2"/>
</dbReference>
<dbReference type="PANTHER" id="PTHR48043:SF145">
    <property type="entry name" value="FI06409P-RELATED"/>
    <property type="match status" value="1"/>
</dbReference>
<dbReference type="CDD" id="cd03784">
    <property type="entry name" value="GT1_Gtf-like"/>
    <property type="match status" value="1"/>
</dbReference>
<keyword evidence="4" id="KW-0812">Transmembrane</keyword>
<keyword evidence="2 3" id="KW-0808">Transferase</keyword>
<accession>A0A8H7ETZ3</accession>
<dbReference type="Proteomes" id="UP000605846">
    <property type="component" value="Unassembled WGS sequence"/>
</dbReference>
<gene>
    <name evidence="6" type="ORF">EC973_007937</name>
</gene>
<protein>
    <recommendedName>
        <fullName evidence="8">UDP-glycosyltransferases domain-containing protein</fullName>
    </recommendedName>
</protein>